<dbReference type="InterPro" id="IPR036526">
    <property type="entry name" value="C-N_Hydrolase_sf"/>
</dbReference>
<gene>
    <name evidence="3" type="ORF">D3879_11210</name>
</gene>
<dbReference type="InterPro" id="IPR003010">
    <property type="entry name" value="C-N_Hydrolase"/>
</dbReference>
<dbReference type="OrthoDB" id="6930495at2"/>
<accession>A0A418XMT6</accession>
<protein>
    <submittedName>
        <fullName evidence="3">Carbon-nitrogen hydrolase family protein</fullName>
    </submittedName>
</protein>
<keyword evidence="4" id="KW-1185">Reference proteome</keyword>
<dbReference type="PANTHER" id="PTHR43674:SF13">
    <property type="entry name" value="CN HYDROLASE DOMAIN-CONTAINING PROTEIN"/>
    <property type="match status" value="1"/>
</dbReference>
<dbReference type="GO" id="GO:0016811">
    <property type="term" value="F:hydrolase activity, acting on carbon-nitrogen (but not peptide) bonds, in linear amides"/>
    <property type="evidence" value="ECO:0007669"/>
    <property type="project" value="TreeGrafter"/>
</dbReference>
<comment type="caution">
    <text evidence="3">The sequence shown here is derived from an EMBL/GenBank/DDBJ whole genome shotgun (WGS) entry which is preliminary data.</text>
</comment>
<name>A0A418XMT6_9PSED</name>
<dbReference type="Proteomes" id="UP000284021">
    <property type="component" value="Unassembled WGS sequence"/>
</dbReference>
<evidence type="ECO:0000256" key="1">
    <source>
        <dbReference type="ARBA" id="ARBA00022801"/>
    </source>
</evidence>
<reference evidence="3 4" key="1">
    <citation type="submission" date="2018-09" db="EMBL/GenBank/DDBJ databases">
        <authorList>
            <person name="Zhu H."/>
        </authorList>
    </citation>
    <scope>NUCLEOTIDE SEQUENCE [LARGE SCALE GENOMIC DNA]</scope>
    <source>
        <strain evidence="3 4">K1S02-6</strain>
    </source>
</reference>
<feature type="domain" description="CN hydrolase" evidence="2">
    <location>
        <begin position="114"/>
        <end position="376"/>
    </location>
</feature>
<organism evidence="3 4">
    <name type="scientific">Pseudomonas cavernicola</name>
    <dbReference type="NCBI Taxonomy" id="2320866"/>
    <lineage>
        <taxon>Bacteria</taxon>
        <taxon>Pseudomonadati</taxon>
        <taxon>Pseudomonadota</taxon>
        <taxon>Gammaproteobacteria</taxon>
        <taxon>Pseudomonadales</taxon>
        <taxon>Pseudomonadaceae</taxon>
        <taxon>Pseudomonas</taxon>
    </lineage>
</organism>
<evidence type="ECO:0000313" key="4">
    <source>
        <dbReference type="Proteomes" id="UP000284021"/>
    </source>
</evidence>
<sequence length="376" mass="40356">MRKLLSLAVITLLIAAISVYAVWTELRPSGHYLSDLRSQVALNQGQPSERGNLLGIQPELFSGDYQSVELLHLKLAAYLEKARNEGLLNRKTIAVLPEHIGTWLIASGEKAEVYQANTVREAMVWLAASHPLQLARALLAAQGEDRLTDALFRMKGKAMARDYQTLFGGLAKEFGITLVAGSIVLPEPRVENGALMVGTGPLYNISLVFGSDGTPLGQPQRKIFPIRDEQDFTAAAPTAALQVVDTPAGRLGVLICTDSWYPASYAELARSGVELLAVPAFLTGNGNWSKPWAGYNGASAPADVSLKPGELSEGEAWQRLAMATRLSSSGAQAGITVFLRGQLWDLGSDGQSLLATPSQHSLASDGRGARLINLWL</sequence>
<dbReference type="PANTHER" id="PTHR43674">
    <property type="entry name" value="NITRILASE C965.09-RELATED"/>
    <property type="match status" value="1"/>
</dbReference>
<dbReference type="SUPFAM" id="SSF56317">
    <property type="entry name" value="Carbon-nitrogen hydrolase"/>
    <property type="match status" value="1"/>
</dbReference>
<dbReference type="CDD" id="cd07197">
    <property type="entry name" value="nitrilase"/>
    <property type="match status" value="1"/>
</dbReference>
<dbReference type="EMBL" id="QYUR01000002">
    <property type="protein sequence ID" value="RJG13771.1"/>
    <property type="molecule type" value="Genomic_DNA"/>
</dbReference>
<dbReference type="InterPro" id="IPR050345">
    <property type="entry name" value="Aliph_Amidase/BUP"/>
</dbReference>
<keyword evidence="1 3" id="KW-0378">Hydrolase</keyword>
<dbReference type="Pfam" id="PF00795">
    <property type="entry name" value="CN_hydrolase"/>
    <property type="match status" value="1"/>
</dbReference>
<dbReference type="RefSeq" id="WP_119954322.1">
    <property type="nucleotide sequence ID" value="NZ_QYUR01000002.1"/>
</dbReference>
<evidence type="ECO:0000313" key="3">
    <source>
        <dbReference type="EMBL" id="RJG13771.1"/>
    </source>
</evidence>
<dbReference type="AlphaFoldDB" id="A0A418XMT6"/>
<dbReference type="Gene3D" id="3.60.110.10">
    <property type="entry name" value="Carbon-nitrogen hydrolase"/>
    <property type="match status" value="1"/>
</dbReference>
<evidence type="ECO:0000259" key="2">
    <source>
        <dbReference type="PROSITE" id="PS50263"/>
    </source>
</evidence>
<dbReference type="PROSITE" id="PS50263">
    <property type="entry name" value="CN_HYDROLASE"/>
    <property type="match status" value="1"/>
</dbReference>
<proteinExistence type="predicted"/>